<reference evidence="2" key="1">
    <citation type="journal article" date="2022" name="Biol. Control">
        <title>In silico genomic analysis of Rhodopseudomonas palustris strains revealed potential biocontrol agents and crop yield enhancers.</title>
        <authorList>
            <person name="Surachat K."/>
            <person name="Kantachote D."/>
            <person name="Deachamag P."/>
            <person name="Wonglapsuwan M."/>
        </authorList>
    </citation>
    <scope>NUCLEOTIDE SEQUENCE</scope>
    <source>
        <strain evidence="2">TLS06</strain>
    </source>
</reference>
<organism evidence="2 3">
    <name type="scientific">Rhodopseudomonas palustris</name>
    <dbReference type="NCBI Taxonomy" id="1076"/>
    <lineage>
        <taxon>Bacteria</taxon>
        <taxon>Pseudomonadati</taxon>
        <taxon>Pseudomonadota</taxon>
        <taxon>Alphaproteobacteria</taxon>
        <taxon>Hyphomicrobiales</taxon>
        <taxon>Nitrobacteraceae</taxon>
        <taxon>Rhodopseudomonas</taxon>
    </lineage>
</organism>
<proteinExistence type="predicted"/>
<dbReference type="RefSeq" id="WP_264076028.1">
    <property type="nucleotide sequence ID" value="NZ_CP076676.1"/>
</dbReference>
<dbReference type="AlphaFoldDB" id="A0AAX3E2P9"/>
<evidence type="ECO:0000313" key="2">
    <source>
        <dbReference type="EMBL" id="UYO41249.1"/>
    </source>
</evidence>
<evidence type="ECO:0000256" key="1">
    <source>
        <dbReference type="SAM" id="Coils"/>
    </source>
</evidence>
<gene>
    <name evidence="2" type="ORF">KQX62_08145</name>
</gene>
<keyword evidence="1" id="KW-0175">Coiled coil</keyword>
<evidence type="ECO:0000313" key="3">
    <source>
        <dbReference type="Proteomes" id="UP001163166"/>
    </source>
</evidence>
<dbReference type="EMBL" id="CP076676">
    <property type="protein sequence ID" value="UYO41249.1"/>
    <property type="molecule type" value="Genomic_DNA"/>
</dbReference>
<protein>
    <submittedName>
        <fullName evidence="2">Uncharacterized protein</fullName>
    </submittedName>
</protein>
<feature type="coiled-coil region" evidence="1">
    <location>
        <begin position="108"/>
        <end position="149"/>
    </location>
</feature>
<name>A0AAX3E2P9_RHOPL</name>
<sequence length="321" mass="34903">MTEPALKPMSSDRLRGRTVGARIRRGAALLTCTVALSIAVGFSQVPVRAADEALTAEQIADFESKLAQAREAQTDATKRLGCLDQQDQQLVIKRDQDQLRLGELVRRKNEVEATLIRQRAEYDSYKAEFDQANQRFGEARNRLHQLQQIEEAKQAALRKCSAEFGFLGFLCVPALKTAELIGAIPETEKLVAEESRRLADAAAARDAAASRFRESEAAFAASDVAAATANKEIKAAEASISALDKALATLRPSILDNKKLLDEFADALNEAKTVDTADGRGRTARRVRDLAKRVVTALQGANTLLASSKAALAQYQLTACF</sequence>
<accession>A0AAX3E2P9</accession>
<dbReference type="Proteomes" id="UP001163166">
    <property type="component" value="Chromosome"/>
</dbReference>